<dbReference type="Proteomes" id="UP000238739">
    <property type="component" value="Unassembled WGS sequence"/>
</dbReference>
<name>A0A2N9DXT4_9LACO</name>
<evidence type="ECO:0000313" key="3">
    <source>
        <dbReference type="Proteomes" id="UP000238739"/>
    </source>
</evidence>
<dbReference type="CDD" id="cd15787">
    <property type="entry name" value="YycH_N"/>
    <property type="match status" value="1"/>
</dbReference>
<dbReference type="Gene3D" id="3.10.450.310">
    <property type="match status" value="1"/>
</dbReference>
<keyword evidence="3" id="KW-1185">Reference proteome</keyword>
<organism evidence="2 3">
    <name type="scientific">Latilactobacillus fuchuensis</name>
    <dbReference type="NCBI Taxonomy" id="164393"/>
    <lineage>
        <taxon>Bacteria</taxon>
        <taxon>Bacillati</taxon>
        <taxon>Bacillota</taxon>
        <taxon>Bacilli</taxon>
        <taxon>Lactobacillales</taxon>
        <taxon>Lactobacillaceae</taxon>
        <taxon>Latilactobacillus</taxon>
    </lineage>
</organism>
<dbReference type="Pfam" id="PF07435">
    <property type="entry name" value="YycH"/>
    <property type="match status" value="1"/>
</dbReference>
<feature type="domain" description="Regulatory protein YycH" evidence="1">
    <location>
        <begin position="12"/>
        <end position="440"/>
    </location>
</feature>
<evidence type="ECO:0000259" key="1">
    <source>
        <dbReference type="Pfam" id="PF07435"/>
    </source>
</evidence>
<dbReference type="AlphaFoldDB" id="A0A2N9DXT4"/>
<evidence type="ECO:0000313" key="2">
    <source>
        <dbReference type="EMBL" id="SPC39627.1"/>
    </source>
</evidence>
<protein>
    <submittedName>
        <fullName evidence="2">YycH family protein</fullName>
    </submittedName>
</protein>
<accession>A0A2N9DXT4</accession>
<proteinExistence type="predicted"/>
<sequence>MRFNNFLMRLGLILAIGISLLLSWKIWTNNSHYERQTDSQTTQKTPTRNADHQLADTFLPTQVLWRQTDQSELLYNSKENIVTQLKKTLKKTQIAAFKKVKLNETRYGQQLKTDKTVTLLYPDDVTYGILKEVFSYQGTNRGGIKNNATFNRIQITLGSKTADLWLLNDRTKVGYQAELTGFSKQKIKELVNASDVHLKVEEQFLNHKPLMYVAANQQLAPYSYLVNQQPENYYISSLLNQQNTDSINTKEQGDSAIYTDGTDSEQYKRLTIDHKTGEISFIKYEDVAVPKTTTKQFETSFDALLKTGNSLAGMRYYSHDEKTDTTTFRTYVEGFPVFYQTNFGSVKVQLLPTGQRVDFSNYSLQVPVPAEDHQVTLDSTESVLNQLTQNGFLLEDVDNIQVGYEWTKESDNDQVIDLNPTYFIQYQGTWRSLSALLALKTELTEGS</sequence>
<dbReference type="EMBL" id="OGVC01000041">
    <property type="protein sequence ID" value="SPC39627.1"/>
    <property type="molecule type" value="Genomic_DNA"/>
</dbReference>
<reference evidence="2" key="1">
    <citation type="submission" date="2018-01" db="EMBL/GenBank/DDBJ databases">
        <authorList>
            <person name="Chaillou S."/>
        </authorList>
    </citation>
    <scope>NUCLEOTIDE SEQUENCE [LARGE SCALE GENOMIC DNA]</scope>
    <source>
        <strain evidence="2">MFPC41A2801</strain>
    </source>
</reference>
<comment type="caution">
    <text evidence="2">The sequence shown here is derived from an EMBL/GenBank/DDBJ whole genome shotgun (WGS) entry which is preliminary data.</text>
</comment>
<dbReference type="InterPro" id="IPR009996">
    <property type="entry name" value="YycH"/>
</dbReference>
<gene>
    <name evidence="2" type="ORF">LFUMFP_460007</name>
</gene>
<dbReference type="RefSeq" id="WP_106483532.1">
    <property type="nucleotide sequence ID" value="NZ_CBCPIL010000007.1"/>
</dbReference>